<dbReference type="AlphaFoldDB" id="A0A9W4X969"/>
<proteinExistence type="predicted"/>
<comment type="caution">
    <text evidence="3">The sequence shown here is derived from an EMBL/GenBank/DDBJ whole genome shotgun (WGS) entry which is preliminary data.</text>
</comment>
<accession>A0A9W4X969</accession>
<evidence type="ECO:0000313" key="4">
    <source>
        <dbReference type="Proteomes" id="UP001152885"/>
    </source>
</evidence>
<sequence>MKNNDGTIRSSTPQPQSQSQSQQQVQYPTITRSNSNTPPTIGSSTTTTSKSHLILPKSNSSPPISLLPPQSSSNSISSFDYTTTGLQTSYEGRLPFYRSISAPSVFTTNKKQKRPRASPENKESSITNSPPKTPKSQIIRTTNEDGESSSPFNSNFQLPNDILRNLTPIIKSPPKDKSKNQINKQNYLRNIQARLIKKSNKIEKNLIDLKQQRLRNYQIKSQKFKENLRLANLRRQQYLEIIKSKANKFIKDEPKKKPRSNRI</sequence>
<name>A0A9W4X969_9ASCO</name>
<evidence type="ECO:0000313" key="3">
    <source>
        <dbReference type="EMBL" id="CAI5757008.1"/>
    </source>
</evidence>
<feature type="compositionally biased region" description="Polar residues" evidence="2">
    <location>
        <begin position="148"/>
        <end position="157"/>
    </location>
</feature>
<organism evidence="3 4">
    <name type="scientific">Candida verbasci</name>
    <dbReference type="NCBI Taxonomy" id="1227364"/>
    <lineage>
        <taxon>Eukaryota</taxon>
        <taxon>Fungi</taxon>
        <taxon>Dikarya</taxon>
        <taxon>Ascomycota</taxon>
        <taxon>Saccharomycotina</taxon>
        <taxon>Pichiomycetes</taxon>
        <taxon>Debaryomycetaceae</taxon>
        <taxon>Candida/Lodderomyces clade</taxon>
        <taxon>Candida</taxon>
    </lineage>
</organism>
<reference evidence="3" key="1">
    <citation type="submission" date="2022-12" db="EMBL/GenBank/DDBJ databases">
        <authorList>
            <person name="Brejova B."/>
        </authorList>
    </citation>
    <scope>NUCLEOTIDE SEQUENCE</scope>
</reference>
<dbReference type="OrthoDB" id="4019088at2759"/>
<feature type="compositionally biased region" description="Low complexity" evidence="2">
    <location>
        <begin position="33"/>
        <end position="75"/>
    </location>
</feature>
<feature type="compositionally biased region" description="Low complexity" evidence="2">
    <location>
        <begin position="10"/>
        <end position="26"/>
    </location>
</feature>
<protein>
    <submittedName>
        <fullName evidence="3">Uncharacterized protein</fullName>
    </submittedName>
</protein>
<evidence type="ECO:0000256" key="2">
    <source>
        <dbReference type="SAM" id="MobiDB-lite"/>
    </source>
</evidence>
<evidence type="ECO:0000256" key="1">
    <source>
        <dbReference type="SAM" id="Coils"/>
    </source>
</evidence>
<dbReference type="Proteomes" id="UP001152885">
    <property type="component" value="Unassembled WGS sequence"/>
</dbReference>
<gene>
    <name evidence="3" type="ORF">CANVERA_P1525</name>
</gene>
<feature type="coiled-coil region" evidence="1">
    <location>
        <begin position="192"/>
        <end position="227"/>
    </location>
</feature>
<dbReference type="EMBL" id="CANTUO010000001">
    <property type="protein sequence ID" value="CAI5757008.1"/>
    <property type="molecule type" value="Genomic_DNA"/>
</dbReference>
<keyword evidence="4" id="KW-1185">Reference proteome</keyword>
<feature type="region of interest" description="Disordered" evidence="2">
    <location>
        <begin position="105"/>
        <end position="157"/>
    </location>
</feature>
<feature type="compositionally biased region" description="Polar residues" evidence="2">
    <location>
        <begin position="124"/>
        <end position="141"/>
    </location>
</feature>
<feature type="region of interest" description="Disordered" evidence="2">
    <location>
        <begin position="1"/>
        <end position="75"/>
    </location>
</feature>
<keyword evidence="1" id="KW-0175">Coiled coil</keyword>